<keyword evidence="16" id="KW-0275">Fatty acid biosynthesis</keyword>
<evidence type="ECO:0000256" key="7">
    <source>
        <dbReference type="ARBA" id="ARBA00022533"/>
    </source>
</evidence>
<dbReference type="EMBL" id="JAMZMK010006576">
    <property type="protein sequence ID" value="KAI7748226.1"/>
    <property type="molecule type" value="Genomic_DNA"/>
</dbReference>
<dbReference type="AlphaFoldDB" id="A0AAD5GPY1"/>
<dbReference type="GO" id="GO:0005524">
    <property type="term" value="F:ATP binding"/>
    <property type="evidence" value="ECO:0007669"/>
    <property type="project" value="UniProtKB-UniRule"/>
</dbReference>
<keyword evidence="11 21" id="KW-0547">Nucleotide-binding</keyword>
<dbReference type="SUPFAM" id="SSF51230">
    <property type="entry name" value="Single hybrid motif"/>
    <property type="match status" value="1"/>
</dbReference>
<comment type="subcellular location">
    <subcellularLocation>
        <location evidence="2">Cytoplasm</location>
        <location evidence="2">Cytosol</location>
    </subcellularLocation>
</comment>
<dbReference type="FunFam" id="3.30.470.20:FF:000043">
    <property type="entry name" value="acetyl-CoA carboxylase 1-like"/>
    <property type="match status" value="1"/>
</dbReference>
<evidence type="ECO:0000256" key="8">
    <source>
        <dbReference type="ARBA" id="ARBA00022553"/>
    </source>
</evidence>
<dbReference type="PROSITE" id="PS50968">
    <property type="entry name" value="BIOTINYL_LIPOYL"/>
    <property type="match status" value="1"/>
</dbReference>
<dbReference type="PROSITE" id="PS50975">
    <property type="entry name" value="ATP_GRASP"/>
    <property type="match status" value="1"/>
</dbReference>
<keyword evidence="8" id="KW-0597">Phosphoprotein</keyword>
<evidence type="ECO:0000256" key="13">
    <source>
        <dbReference type="ARBA" id="ARBA00022840"/>
    </source>
</evidence>
<dbReference type="InterPro" id="IPR011761">
    <property type="entry name" value="ATP-grasp"/>
</dbReference>
<accession>A0AAD5GPY1</accession>
<keyword evidence="13 21" id="KW-0067">ATP-binding</keyword>
<evidence type="ECO:0000256" key="16">
    <source>
        <dbReference type="ARBA" id="ARBA00023160"/>
    </source>
</evidence>
<dbReference type="InterPro" id="IPR000089">
    <property type="entry name" value="Biotin_lipoyl"/>
</dbReference>
<comment type="catalytic activity">
    <reaction evidence="20">
        <text>N(6)-biotinyl-L-lysyl-[protein] + hydrogencarbonate + ATP = N(6)-carboxybiotinyl-L-lysyl-[protein] + ADP + phosphate + H(+)</text>
        <dbReference type="Rhea" id="RHEA:13501"/>
        <dbReference type="Rhea" id="RHEA-COMP:10505"/>
        <dbReference type="Rhea" id="RHEA-COMP:10506"/>
        <dbReference type="ChEBI" id="CHEBI:15378"/>
        <dbReference type="ChEBI" id="CHEBI:17544"/>
        <dbReference type="ChEBI" id="CHEBI:30616"/>
        <dbReference type="ChEBI" id="CHEBI:43474"/>
        <dbReference type="ChEBI" id="CHEBI:83144"/>
        <dbReference type="ChEBI" id="CHEBI:83145"/>
        <dbReference type="ChEBI" id="CHEBI:456216"/>
        <dbReference type="EC" id="6.3.4.14"/>
    </reaction>
</comment>
<dbReference type="GO" id="GO:0004075">
    <property type="term" value="F:biotin carboxylase activity"/>
    <property type="evidence" value="ECO:0007669"/>
    <property type="project" value="UniProtKB-EC"/>
</dbReference>
<dbReference type="InterPro" id="IPR013815">
    <property type="entry name" value="ATP_grasp_subdomain_1"/>
</dbReference>
<reference evidence="25" key="1">
    <citation type="submission" date="2022-06" db="EMBL/GenBank/DDBJ databases">
        <title>Uncovering the hologenomic basis of an extraordinary plant invasion.</title>
        <authorList>
            <person name="Bieker V.C."/>
            <person name="Martin M.D."/>
            <person name="Gilbert T."/>
            <person name="Hodgins K."/>
            <person name="Battlay P."/>
            <person name="Petersen B."/>
            <person name="Wilson J."/>
        </authorList>
    </citation>
    <scope>NUCLEOTIDE SEQUENCE</scope>
    <source>
        <strain evidence="25">AA19_3_7</strain>
        <tissue evidence="25">Leaf</tissue>
    </source>
</reference>
<evidence type="ECO:0000259" key="24">
    <source>
        <dbReference type="PROSITE" id="PS50979"/>
    </source>
</evidence>
<evidence type="ECO:0000256" key="21">
    <source>
        <dbReference type="PROSITE-ProRule" id="PRU00409"/>
    </source>
</evidence>
<dbReference type="InterPro" id="IPR005479">
    <property type="entry name" value="CPAse_ATP-bd"/>
</dbReference>
<evidence type="ECO:0000256" key="18">
    <source>
        <dbReference type="ARBA" id="ARBA00023267"/>
    </source>
</evidence>
<dbReference type="PANTHER" id="PTHR45728">
    <property type="entry name" value="ACETYL-COA CARBOXYLASE, ISOFORM A"/>
    <property type="match status" value="1"/>
</dbReference>
<dbReference type="GO" id="GO:0005829">
    <property type="term" value="C:cytosol"/>
    <property type="evidence" value="ECO:0007669"/>
    <property type="project" value="UniProtKB-SubCell"/>
</dbReference>
<keyword evidence="18" id="KW-0092">Biotin</keyword>
<keyword evidence="17" id="KW-0464">Manganese</keyword>
<keyword evidence="12" id="KW-0276">Fatty acid metabolism</keyword>
<evidence type="ECO:0000256" key="15">
    <source>
        <dbReference type="ARBA" id="ARBA00023098"/>
    </source>
</evidence>
<dbReference type="InterPro" id="IPR011053">
    <property type="entry name" value="Single_hybrid_motif"/>
</dbReference>
<comment type="cofactor">
    <cofactor evidence="1">
        <name>biotin</name>
        <dbReference type="ChEBI" id="CHEBI:57586"/>
    </cofactor>
</comment>
<dbReference type="FunFam" id="2.40.50.100:FF:000005">
    <property type="entry name" value="Acetyl-CoA carboxylase 1"/>
    <property type="match status" value="1"/>
</dbReference>
<dbReference type="InterPro" id="IPR049076">
    <property type="entry name" value="ACCA"/>
</dbReference>
<dbReference type="InterPro" id="IPR005482">
    <property type="entry name" value="Biotin_COase_C"/>
</dbReference>
<dbReference type="Pfam" id="PF21385">
    <property type="entry name" value="ACCA_BT"/>
    <property type="match status" value="1"/>
</dbReference>
<keyword evidence="10" id="KW-0479">Metal-binding</keyword>
<evidence type="ECO:0000256" key="5">
    <source>
        <dbReference type="ARBA" id="ARBA00022490"/>
    </source>
</evidence>
<dbReference type="Pfam" id="PF08326">
    <property type="entry name" value="ACC_central"/>
    <property type="match status" value="1"/>
</dbReference>
<keyword evidence="14" id="KW-0460">Magnesium</keyword>
<feature type="non-terminal residue" evidence="25">
    <location>
        <position position="1"/>
    </location>
</feature>
<dbReference type="PANTHER" id="PTHR45728:SF3">
    <property type="entry name" value="ACETYL-COA CARBOXYLASE"/>
    <property type="match status" value="1"/>
</dbReference>
<dbReference type="Gene3D" id="3.30.470.20">
    <property type="entry name" value="ATP-grasp fold, B domain"/>
    <property type="match status" value="1"/>
</dbReference>
<dbReference type="Pfam" id="PF02786">
    <property type="entry name" value="CPSase_L_D2"/>
    <property type="match status" value="1"/>
</dbReference>
<protein>
    <recommendedName>
        <fullName evidence="4">biotin carboxylase</fullName>
        <ecNumber evidence="4">6.3.4.14</ecNumber>
    </recommendedName>
</protein>
<proteinExistence type="predicted"/>
<dbReference type="SMART" id="SM00878">
    <property type="entry name" value="Biotin_carb_C"/>
    <property type="match status" value="1"/>
</dbReference>
<dbReference type="FunFam" id="3.30.1490.20:FF:000003">
    <property type="entry name" value="acetyl-CoA carboxylase isoform X1"/>
    <property type="match status" value="1"/>
</dbReference>
<comment type="subunit">
    <text evidence="3">Homodimer.</text>
</comment>
<dbReference type="CDD" id="cd06850">
    <property type="entry name" value="biotinyl_domain"/>
    <property type="match status" value="1"/>
</dbReference>
<dbReference type="SUPFAM" id="SSF51246">
    <property type="entry name" value="Rudiment single hybrid motif"/>
    <property type="match status" value="1"/>
</dbReference>
<keyword evidence="15" id="KW-0443">Lipid metabolism</keyword>
<dbReference type="PROSITE" id="PS50979">
    <property type="entry name" value="BC"/>
    <property type="match status" value="1"/>
</dbReference>
<evidence type="ECO:0000313" key="25">
    <source>
        <dbReference type="EMBL" id="KAI7748226.1"/>
    </source>
</evidence>
<dbReference type="InterPro" id="IPR011054">
    <property type="entry name" value="Rudment_hybrid_motif"/>
</dbReference>
<evidence type="ECO:0000256" key="6">
    <source>
        <dbReference type="ARBA" id="ARBA00022516"/>
    </source>
</evidence>
<evidence type="ECO:0000256" key="10">
    <source>
        <dbReference type="ARBA" id="ARBA00022723"/>
    </source>
</evidence>
<evidence type="ECO:0000259" key="22">
    <source>
        <dbReference type="PROSITE" id="PS50968"/>
    </source>
</evidence>
<evidence type="ECO:0000256" key="3">
    <source>
        <dbReference type="ARBA" id="ARBA00011738"/>
    </source>
</evidence>
<dbReference type="Gene3D" id="2.40.50.100">
    <property type="match status" value="1"/>
</dbReference>
<keyword evidence="5" id="KW-0963">Cytoplasm</keyword>
<dbReference type="GO" id="GO:0006633">
    <property type="term" value="P:fatty acid biosynthetic process"/>
    <property type="evidence" value="ECO:0007669"/>
    <property type="project" value="UniProtKB-KW"/>
</dbReference>
<evidence type="ECO:0000256" key="17">
    <source>
        <dbReference type="ARBA" id="ARBA00023211"/>
    </source>
</evidence>
<organism evidence="25 26">
    <name type="scientific">Ambrosia artemisiifolia</name>
    <name type="common">Common ragweed</name>
    <dbReference type="NCBI Taxonomy" id="4212"/>
    <lineage>
        <taxon>Eukaryota</taxon>
        <taxon>Viridiplantae</taxon>
        <taxon>Streptophyta</taxon>
        <taxon>Embryophyta</taxon>
        <taxon>Tracheophyta</taxon>
        <taxon>Spermatophyta</taxon>
        <taxon>Magnoliopsida</taxon>
        <taxon>eudicotyledons</taxon>
        <taxon>Gunneridae</taxon>
        <taxon>Pentapetalae</taxon>
        <taxon>asterids</taxon>
        <taxon>campanulids</taxon>
        <taxon>Asterales</taxon>
        <taxon>Asteraceae</taxon>
        <taxon>Asteroideae</taxon>
        <taxon>Heliantheae alliance</taxon>
        <taxon>Heliantheae</taxon>
        <taxon>Ambrosia</taxon>
    </lineage>
</organism>
<dbReference type="GO" id="GO:0003989">
    <property type="term" value="F:acetyl-CoA carboxylase activity"/>
    <property type="evidence" value="ECO:0007669"/>
    <property type="project" value="UniProtKB-EC"/>
</dbReference>
<evidence type="ECO:0000256" key="2">
    <source>
        <dbReference type="ARBA" id="ARBA00004514"/>
    </source>
</evidence>
<evidence type="ECO:0000256" key="9">
    <source>
        <dbReference type="ARBA" id="ARBA00022598"/>
    </source>
</evidence>
<evidence type="ECO:0000256" key="19">
    <source>
        <dbReference type="ARBA" id="ARBA00048065"/>
    </source>
</evidence>
<keyword evidence="7" id="KW-0021">Allosteric enzyme</keyword>
<dbReference type="Proteomes" id="UP001206925">
    <property type="component" value="Unassembled WGS sequence"/>
</dbReference>
<comment type="catalytic activity">
    <reaction evidence="19">
        <text>hydrogencarbonate + acetyl-CoA + ATP = malonyl-CoA + ADP + phosphate + H(+)</text>
        <dbReference type="Rhea" id="RHEA:11308"/>
        <dbReference type="ChEBI" id="CHEBI:15378"/>
        <dbReference type="ChEBI" id="CHEBI:17544"/>
        <dbReference type="ChEBI" id="CHEBI:30616"/>
        <dbReference type="ChEBI" id="CHEBI:43474"/>
        <dbReference type="ChEBI" id="CHEBI:57288"/>
        <dbReference type="ChEBI" id="CHEBI:57384"/>
        <dbReference type="ChEBI" id="CHEBI:456216"/>
        <dbReference type="EC" id="6.4.1.2"/>
    </reaction>
</comment>
<evidence type="ECO:0000256" key="11">
    <source>
        <dbReference type="ARBA" id="ARBA00022741"/>
    </source>
</evidence>
<dbReference type="InterPro" id="IPR013537">
    <property type="entry name" value="AcCoA_COase_cen"/>
</dbReference>
<evidence type="ECO:0000256" key="12">
    <source>
        <dbReference type="ARBA" id="ARBA00022832"/>
    </source>
</evidence>
<dbReference type="GO" id="GO:0046872">
    <property type="term" value="F:metal ion binding"/>
    <property type="evidence" value="ECO:0007669"/>
    <property type="project" value="UniProtKB-KW"/>
</dbReference>
<dbReference type="InterPro" id="IPR011764">
    <property type="entry name" value="Biotin_carboxylation_dom"/>
</dbReference>
<name>A0AAD5GPY1_AMBAR</name>
<feature type="domain" description="Biotin carboxylation" evidence="24">
    <location>
        <begin position="85"/>
        <end position="356"/>
    </location>
</feature>
<dbReference type="Pfam" id="PF02785">
    <property type="entry name" value="Biotin_carb_C"/>
    <property type="match status" value="1"/>
</dbReference>
<dbReference type="Pfam" id="PF00364">
    <property type="entry name" value="Biotin_lipoyl"/>
    <property type="match status" value="1"/>
</dbReference>
<keyword evidence="26" id="KW-1185">Reference proteome</keyword>
<dbReference type="InterPro" id="IPR049074">
    <property type="entry name" value="ACCA_BT"/>
</dbReference>
<dbReference type="PROSITE" id="PS00867">
    <property type="entry name" value="CPSASE_2"/>
    <property type="match status" value="1"/>
</dbReference>
<sequence>MESCLATIPDDVYRKACVSTTEEAIASCQFIGYPAMIKASWGGGGKGIRKVHNDEEVKALFKQVQGEVPGSPIFIMKVASQSRHLEVQLLCDQYGNVAALHSRDCSVQRRHQKIIEEGPITVAPPDTIKKLEQAARRLAKSVNYVGAATVEYLYSMETGDYYFLELNPRLQVEHPVTEWIAEVNLPAAQVAVGMGIPLWQIPEIRRFYGMDNSGGYDAWRKTSVLATPFDFDQAESIRPRGHCIAVRVTSEDPDDGFKPTSGKVQELSFKSKPNVWAYFSVKSGGGIHEFSDSQFGHVFAFGESRTLAIANMVLGLKEIQIRGEIRTNVDYTIDLLHAPDYRENKIHTGWLDSRIAMRVRAERPPWYLSVVGGALYKAAARSAAMVSDYVGYLEKGQIPPKHISLVNSQVILNIEGSRYTIDMLKRGPGSYRLRMNQSEIEAEIHTLRDGGLLMQLDGNSHIIYAEEEAAGTRLLIDGRTCLLQNDHDPSKLVAETPCKLLRYLVSDGSHVDADLPYVEVEVMKMCMPLLSPASGVIQFKMSEGQAMQAGELIARLDLDDPSAVRKAQPFHGSFPVLGQPTAMSDKVHQKCAATLSAARMILAGYDHNIDEVVQNLLLCLDSPELPFLQWQECFALESKFKEYEGISTQQAIEFPAKVLRGILETHLGSCLEKEKVPQERLIEPLMSLVKSYEGGRESHACGIVHALFEEYLSVEELFSDNIQADVIERLRLQYKKDLLRVVDIVLSHQGVKRKNKLILRLMEHLVYPNPAAYREKLIRFSILNHTNYSELALKASQLLEQTKLSELRSSIARSLSELEMFTEEGENIDTPKRKSAINERMEDIVSAPLAVEDALVGLFDHSDHTLQRRVVETYVRRLYQPYLVKGSVRMQWHRSGLIASWQFMEGHIGELNASDDETIKTPLVVKKWGAMVIIKSLQFLPDVINAALKETTHNIHGSSQNGLAGHTNHGNMMHIALAGINNQMSLLQDSGDEDQAQERVNRLAKILKDKEVSSSLKNAGYEVISCIIQRDEGRGP</sequence>
<gene>
    <name evidence="25" type="ORF">M8C21_031512</name>
</gene>
<feature type="domain" description="ATP-grasp" evidence="23">
    <location>
        <begin position="2"/>
        <end position="196"/>
    </location>
</feature>
<evidence type="ECO:0000313" key="26">
    <source>
        <dbReference type="Proteomes" id="UP001206925"/>
    </source>
</evidence>
<dbReference type="SUPFAM" id="SSF56059">
    <property type="entry name" value="Glutathione synthetase ATP-binding domain-like"/>
    <property type="match status" value="1"/>
</dbReference>
<evidence type="ECO:0000256" key="14">
    <source>
        <dbReference type="ARBA" id="ARBA00022842"/>
    </source>
</evidence>
<evidence type="ECO:0000259" key="23">
    <source>
        <dbReference type="PROSITE" id="PS50975"/>
    </source>
</evidence>
<keyword evidence="6" id="KW-0444">Lipid biosynthesis</keyword>
<evidence type="ECO:0000256" key="20">
    <source>
        <dbReference type="ARBA" id="ARBA00048600"/>
    </source>
</evidence>
<dbReference type="EC" id="6.3.4.14" evidence="4"/>
<comment type="caution">
    <text evidence="25">The sequence shown here is derived from an EMBL/GenBank/DDBJ whole genome shotgun (WGS) entry which is preliminary data.</text>
</comment>
<dbReference type="Gene3D" id="3.30.1490.20">
    <property type="entry name" value="ATP-grasp fold, A domain"/>
    <property type="match status" value="1"/>
</dbReference>
<evidence type="ECO:0000256" key="4">
    <source>
        <dbReference type="ARBA" id="ARBA00013263"/>
    </source>
</evidence>
<evidence type="ECO:0000256" key="1">
    <source>
        <dbReference type="ARBA" id="ARBA00001953"/>
    </source>
</evidence>
<feature type="domain" description="Lipoyl-binding" evidence="22">
    <location>
        <begin position="483"/>
        <end position="557"/>
    </location>
</feature>
<keyword evidence="9" id="KW-0436">Ligase</keyword>